<dbReference type="InterPro" id="IPR003594">
    <property type="entry name" value="HATPase_dom"/>
</dbReference>
<comment type="catalytic activity">
    <reaction evidence="1">
        <text>ATP + protein L-histidine = ADP + protein N-phospho-L-histidine.</text>
        <dbReference type="EC" id="2.7.13.3"/>
    </reaction>
</comment>
<comment type="caution">
    <text evidence="9">The sequence shown here is derived from an EMBL/GenBank/DDBJ whole genome shotgun (WGS) entry which is preliminary data.</text>
</comment>
<evidence type="ECO:0000256" key="5">
    <source>
        <dbReference type="ARBA" id="ARBA00022777"/>
    </source>
</evidence>
<dbReference type="Proteomes" id="UP001596408">
    <property type="component" value="Unassembled WGS sequence"/>
</dbReference>
<evidence type="ECO:0000256" key="2">
    <source>
        <dbReference type="ARBA" id="ARBA00012438"/>
    </source>
</evidence>
<dbReference type="InterPro" id="IPR052162">
    <property type="entry name" value="Sensor_kinase/Photoreceptor"/>
</dbReference>
<dbReference type="GO" id="GO:0004673">
    <property type="term" value="F:protein histidine kinase activity"/>
    <property type="evidence" value="ECO:0007669"/>
    <property type="project" value="UniProtKB-EC"/>
</dbReference>
<feature type="domain" description="PAS" evidence="7">
    <location>
        <begin position="644"/>
        <end position="713"/>
    </location>
</feature>
<gene>
    <name evidence="9" type="ORF">ACFQEV_02585</name>
</gene>
<evidence type="ECO:0000259" key="7">
    <source>
        <dbReference type="PROSITE" id="PS50112"/>
    </source>
</evidence>
<feature type="domain" description="PAS" evidence="7">
    <location>
        <begin position="409"/>
        <end position="454"/>
    </location>
</feature>
<evidence type="ECO:0000259" key="6">
    <source>
        <dbReference type="PROSITE" id="PS50109"/>
    </source>
</evidence>
<dbReference type="InterPro" id="IPR000700">
    <property type="entry name" value="PAS-assoc_C"/>
</dbReference>
<dbReference type="PANTHER" id="PTHR43304">
    <property type="entry name" value="PHYTOCHROME-LIKE PROTEIN CPH1"/>
    <property type="match status" value="1"/>
</dbReference>
<dbReference type="PRINTS" id="PR00344">
    <property type="entry name" value="BCTRLSENSOR"/>
</dbReference>
<dbReference type="RefSeq" id="WP_379692419.1">
    <property type="nucleotide sequence ID" value="NZ_JBHSXH010000009.1"/>
</dbReference>
<evidence type="ECO:0000256" key="3">
    <source>
        <dbReference type="ARBA" id="ARBA00022553"/>
    </source>
</evidence>
<dbReference type="InterPro" id="IPR001610">
    <property type="entry name" value="PAC"/>
</dbReference>
<dbReference type="InterPro" id="IPR035965">
    <property type="entry name" value="PAS-like_dom_sf"/>
</dbReference>
<evidence type="ECO:0000256" key="1">
    <source>
        <dbReference type="ARBA" id="ARBA00000085"/>
    </source>
</evidence>
<dbReference type="SMART" id="SM00388">
    <property type="entry name" value="HisKA"/>
    <property type="match status" value="1"/>
</dbReference>
<dbReference type="InterPro" id="IPR000014">
    <property type="entry name" value="PAS"/>
</dbReference>
<dbReference type="InterPro" id="IPR013767">
    <property type="entry name" value="PAS_fold"/>
</dbReference>
<feature type="domain" description="Histidine kinase" evidence="6">
    <location>
        <begin position="899"/>
        <end position="1112"/>
    </location>
</feature>
<protein>
    <recommendedName>
        <fullName evidence="2">histidine kinase</fullName>
        <ecNumber evidence="2">2.7.13.3</ecNumber>
    </recommendedName>
</protein>
<dbReference type="Pfam" id="PF13426">
    <property type="entry name" value="PAS_9"/>
    <property type="match status" value="1"/>
</dbReference>
<feature type="domain" description="PAS" evidence="7">
    <location>
        <begin position="300"/>
        <end position="357"/>
    </location>
</feature>
<dbReference type="CDD" id="cd00130">
    <property type="entry name" value="PAS"/>
    <property type="match status" value="6"/>
</dbReference>
<feature type="domain" description="PAC" evidence="8">
    <location>
        <begin position="359"/>
        <end position="411"/>
    </location>
</feature>
<feature type="domain" description="PAS" evidence="7">
    <location>
        <begin position="768"/>
        <end position="839"/>
    </location>
</feature>
<feature type="domain" description="PAS" evidence="7">
    <location>
        <begin position="21"/>
        <end position="91"/>
    </location>
</feature>
<dbReference type="SUPFAM" id="SSF55785">
    <property type="entry name" value="PYP-like sensor domain (PAS domain)"/>
    <property type="match status" value="7"/>
</dbReference>
<evidence type="ECO:0000313" key="10">
    <source>
        <dbReference type="Proteomes" id="UP001596408"/>
    </source>
</evidence>
<dbReference type="InterPro" id="IPR036097">
    <property type="entry name" value="HisK_dim/P_sf"/>
</dbReference>
<dbReference type="EC" id="2.7.13.3" evidence="2"/>
<feature type="domain" description="PAS" evidence="7">
    <location>
        <begin position="523"/>
        <end position="593"/>
    </location>
</feature>
<dbReference type="InterPro" id="IPR036890">
    <property type="entry name" value="HATPase_C_sf"/>
</dbReference>
<feature type="domain" description="PAC" evidence="8">
    <location>
        <begin position="597"/>
        <end position="647"/>
    </location>
</feature>
<dbReference type="Gene3D" id="3.30.565.10">
    <property type="entry name" value="Histidine kinase-like ATPase, C-terminal domain"/>
    <property type="match status" value="1"/>
</dbReference>
<keyword evidence="3" id="KW-0597">Phosphoprotein</keyword>
<dbReference type="FunFam" id="3.30.565.10:FF:000006">
    <property type="entry name" value="Sensor histidine kinase WalK"/>
    <property type="match status" value="1"/>
</dbReference>
<dbReference type="NCBIfam" id="TIGR00229">
    <property type="entry name" value="sensory_box"/>
    <property type="match status" value="7"/>
</dbReference>
<reference evidence="9 10" key="1">
    <citation type="journal article" date="2019" name="Int. J. Syst. Evol. Microbiol.">
        <title>The Global Catalogue of Microorganisms (GCM) 10K type strain sequencing project: providing services to taxonomists for standard genome sequencing and annotation.</title>
        <authorList>
            <consortium name="The Broad Institute Genomics Platform"/>
            <consortium name="The Broad Institute Genome Sequencing Center for Infectious Disease"/>
            <person name="Wu L."/>
            <person name="Ma J."/>
        </authorList>
    </citation>
    <scope>NUCLEOTIDE SEQUENCE [LARGE SCALE GENOMIC DNA]</scope>
    <source>
        <strain evidence="9 10">YIM 94188</strain>
    </source>
</reference>
<feature type="domain" description="PAC" evidence="8">
    <location>
        <begin position="836"/>
        <end position="888"/>
    </location>
</feature>
<dbReference type="Pfam" id="PF02518">
    <property type="entry name" value="HATPase_c"/>
    <property type="match status" value="1"/>
</dbReference>
<dbReference type="Pfam" id="PF00989">
    <property type="entry name" value="PAS"/>
    <property type="match status" value="2"/>
</dbReference>
<keyword evidence="10" id="KW-1185">Reference proteome</keyword>
<dbReference type="InterPro" id="IPR003661">
    <property type="entry name" value="HisK_dim/P_dom"/>
</dbReference>
<keyword evidence="5" id="KW-0418">Kinase</keyword>
<dbReference type="Gene3D" id="3.30.450.20">
    <property type="entry name" value="PAS domain"/>
    <property type="match status" value="7"/>
</dbReference>
<evidence type="ECO:0000256" key="4">
    <source>
        <dbReference type="ARBA" id="ARBA00022679"/>
    </source>
</evidence>
<keyword evidence="4" id="KW-0808">Transferase</keyword>
<dbReference type="EMBL" id="JBHSXH010000009">
    <property type="protein sequence ID" value="MFC6823883.1"/>
    <property type="molecule type" value="Genomic_DNA"/>
</dbReference>
<evidence type="ECO:0000259" key="8">
    <source>
        <dbReference type="PROSITE" id="PS50113"/>
    </source>
</evidence>
<evidence type="ECO:0000313" key="9">
    <source>
        <dbReference type="EMBL" id="MFC6823883.1"/>
    </source>
</evidence>
<dbReference type="PROSITE" id="PS50109">
    <property type="entry name" value="HIS_KIN"/>
    <property type="match status" value="1"/>
</dbReference>
<dbReference type="Pfam" id="PF00512">
    <property type="entry name" value="HisKA"/>
    <property type="match status" value="1"/>
</dbReference>
<dbReference type="SMART" id="SM00387">
    <property type="entry name" value="HATPase_c"/>
    <property type="match status" value="1"/>
</dbReference>
<dbReference type="CDD" id="cd00082">
    <property type="entry name" value="HisKA"/>
    <property type="match status" value="1"/>
</dbReference>
<dbReference type="InterPro" id="IPR005467">
    <property type="entry name" value="His_kinase_dom"/>
</dbReference>
<accession>A0ABD5TTG8</accession>
<dbReference type="SUPFAM" id="SSF55874">
    <property type="entry name" value="ATPase domain of HSP90 chaperone/DNA topoisomerase II/histidine kinase"/>
    <property type="match status" value="1"/>
</dbReference>
<dbReference type="InterPro" id="IPR004358">
    <property type="entry name" value="Sig_transdc_His_kin-like_C"/>
</dbReference>
<dbReference type="SUPFAM" id="SSF47384">
    <property type="entry name" value="Homodimeric domain of signal transducing histidine kinase"/>
    <property type="match status" value="1"/>
</dbReference>
<dbReference type="SMART" id="SM00086">
    <property type="entry name" value="PAC"/>
    <property type="match status" value="5"/>
</dbReference>
<dbReference type="Pfam" id="PF08448">
    <property type="entry name" value="PAS_4"/>
    <property type="match status" value="4"/>
</dbReference>
<dbReference type="Gene3D" id="1.10.287.130">
    <property type="match status" value="1"/>
</dbReference>
<dbReference type="PANTHER" id="PTHR43304:SF1">
    <property type="entry name" value="PAC DOMAIN-CONTAINING PROTEIN"/>
    <property type="match status" value="1"/>
</dbReference>
<proteinExistence type="predicted"/>
<dbReference type="PROSITE" id="PS50112">
    <property type="entry name" value="PAS"/>
    <property type="match status" value="7"/>
</dbReference>
<feature type="domain" description="PAS" evidence="7">
    <location>
        <begin position="151"/>
        <end position="223"/>
    </location>
</feature>
<dbReference type="SMART" id="SM00091">
    <property type="entry name" value="PAS"/>
    <property type="match status" value="7"/>
</dbReference>
<name>A0ABD5TTG8_9EURY</name>
<dbReference type="InterPro" id="IPR013656">
    <property type="entry name" value="PAS_4"/>
</dbReference>
<organism evidence="9 10">
    <name type="scientific">Halopelagius fulvigenes</name>
    <dbReference type="NCBI Taxonomy" id="1198324"/>
    <lineage>
        <taxon>Archaea</taxon>
        <taxon>Methanobacteriati</taxon>
        <taxon>Methanobacteriota</taxon>
        <taxon>Stenosarchaea group</taxon>
        <taxon>Halobacteria</taxon>
        <taxon>Halobacteriales</taxon>
        <taxon>Haloferacaceae</taxon>
    </lineage>
</organism>
<sequence length="1113" mass="126753">MSTKSDATEGAFWGDADDEVALRRYQTLFDTLDDGIYHLDAEGRFLAVSDELVETTGYAREELLGERVSVLLTDDGAERVEREVARRVESGSRETVPFELDVRTADGGTVPCELRVSPLLEDGGFRGSVGVVRDRSEANRQAEARDPSRASYESISTVLDEADIGVFVLDDEFEVAWADETAEEYFGLNRDEVIGRDKREVIRETVKERVADSERFEENIRATYEDNSYIEQFEFRVTEGEEREERWLEHYSKPIDAGRYAGGRIELYYDITDRTESEDARRETEAQFQSLVCAVEEYAILRLDPEGRVASWNEGAERIKGYTSEEIVGEHFSAFYTEEDRAAGVPDRNLERATEEGVIEEEGWRVRKDGSRFWANVTLTAVRDDDGTHRGYLKVTRDTTEQHNRELELQSELQRILSRISDAFYAVDEELRFTHVNERAEELLQHSEEELLGKYLWDVFPSAAEIDDVWDAFETARRSQEATSYELYYDTLDFWVEANLYPSETGISVYFRDVTEQKKRERTLEQYEAIVETVGDGIYAVDADSRFIMVNDAFCEMVGYDREELLGEPAAIVHDEAVTRRAEWLVEDVLDGERTLPKIELDLRTSSGEAFPAESRIAPFPDGDTYGRCGVVRDVSERVERERELEKYETIVETVEDGIYAVDADSRFTMVNDAYAKMTGYARDELLGSNVSLVVADDTAERAAEMEAALREGDVSEPVLEGVLRTADGRRVPAEATFALLPGDSHERIGVARDITERKARERALEESERRYRTLVEHFPNGAVGLFDEDLTYTVAGGEMLTELGISPEEVVGATIVERYPEELIEEVEPHFRAVFDGESRTFEIERHGRSLLAHTLPVRNADDEVYAGMLMLQDVTERKEYRRKLEESNERLEQFAYVASHDLQEPLRMVTSYLKLIERRYADELDEDGEEFIGFAVDGAERMREMIDGLLTYSRIETRGNSFRPVDLNDVLGDVREDLQMQIAESDADVESERLPTVEGDASQLRQLFQNLLSNAIEYSGGEPPNVEITAERDGESWVVSVRDEGIGIDPDGQDRIFEVFQRLHSHEERPGTGIGLALCRRIVERHGGEIWVESEPGEGATFSCRLPDVRE</sequence>
<dbReference type="PROSITE" id="PS50113">
    <property type="entry name" value="PAC"/>
    <property type="match status" value="3"/>
</dbReference>
<dbReference type="AlphaFoldDB" id="A0ABD5TTG8"/>